<feature type="compositionally biased region" description="Polar residues" evidence="1">
    <location>
        <begin position="290"/>
        <end position="301"/>
    </location>
</feature>
<feature type="compositionally biased region" description="Basic and acidic residues" evidence="1">
    <location>
        <begin position="157"/>
        <end position="166"/>
    </location>
</feature>
<protein>
    <submittedName>
        <fullName evidence="2">Uncharacterized protein</fullName>
    </submittedName>
</protein>
<dbReference type="AlphaFoldDB" id="A0AA38IZC8"/>
<name>A0AA38IZC8_9CUCU</name>
<proteinExistence type="predicted"/>
<dbReference type="Proteomes" id="UP001168821">
    <property type="component" value="Unassembled WGS sequence"/>
</dbReference>
<evidence type="ECO:0000313" key="2">
    <source>
        <dbReference type="EMBL" id="KAJ3663206.1"/>
    </source>
</evidence>
<dbReference type="SUPFAM" id="SSF57889">
    <property type="entry name" value="Cysteine-rich domain"/>
    <property type="match status" value="1"/>
</dbReference>
<feature type="region of interest" description="Disordered" evidence="1">
    <location>
        <begin position="290"/>
        <end position="339"/>
    </location>
</feature>
<evidence type="ECO:0000313" key="3">
    <source>
        <dbReference type="Proteomes" id="UP001168821"/>
    </source>
</evidence>
<feature type="region of interest" description="Disordered" evidence="1">
    <location>
        <begin position="150"/>
        <end position="236"/>
    </location>
</feature>
<feature type="compositionally biased region" description="Polar residues" evidence="1">
    <location>
        <begin position="310"/>
        <end position="339"/>
    </location>
</feature>
<sequence length="404" mass="44907">MATVTGQLKSNSNATKMCKMCGNIPTQGPKCVQCNAVFHPGCIKYLKDVVEIAPEEVAASINDPDNELDDESFSSAIENSDTAKVENKYLKKLLKEKDLHIKSLCANLDILHKQITLLNNIIIKQEEGISNNHNPETTSQEINEIVKNSKLLPPKNTNDKQQKKTQDSPSNQAKTPNQGDKDKKVKKTLRGYSELQEPVQDDNENLDNNKTLQNEDDNWNKVKSKKRHRRESNKPIIGCSVDNSTLKAVPRRSFIHMYRLNPSTTTKDIEDQLCMSLSELKSCSQDIRTLNIPSSSSTSKTPLVEHESSTADSEPPENTTDSSTFTPDANSTDEAPATTQQHRFCLVMGRKYEIGDKLPHDTGNCVECVCAQGAKITCSPHQCAPAGEDINDYRPPGPRQPDVF</sequence>
<dbReference type="SUPFAM" id="SSF57603">
    <property type="entry name" value="FnI-like domain"/>
    <property type="match status" value="1"/>
</dbReference>
<keyword evidence="3" id="KW-1185">Reference proteome</keyword>
<feature type="compositionally biased region" description="Polar residues" evidence="1">
    <location>
        <begin position="168"/>
        <end position="178"/>
    </location>
</feature>
<evidence type="ECO:0000256" key="1">
    <source>
        <dbReference type="SAM" id="MobiDB-lite"/>
    </source>
</evidence>
<feature type="compositionally biased region" description="Basic residues" evidence="1">
    <location>
        <begin position="222"/>
        <end position="231"/>
    </location>
</feature>
<accession>A0AA38IZC8</accession>
<organism evidence="2 3">
    <name type="scientific">Zophobas morio</name>
    <dbReference type="NCBI Taxonomy" id="2755281"/>
    <lineage>
        <taxon>Eukaryota</taxon>
        <taxon>Metazoa</taxon>
        <taxon>Ecdysozoa</taxon>
        <taxon>Arthropoda</taxon>
        <taxon>Hexapoda</taxon>
        <taxon>Insecta</taxon>
        <taxon>Pterygota</taxon>
        <taxon>Neoptera</taxon>
        <taxon>Endopterygota</taxon>
        <taxon>Coleoptera</taxon>
        <taxon>Polyphaga</taxon>
        <taxon>Cucujiformia</taxon>
        <taxon>Tenebrionidae</taxon>
        <taxon>Zophobas</taxon>
    </lineage>
</organism>
<comment type="caution">
    <text evidence="2">The sequence shown here is derived from an EMBL/GenBank/DDBJ whole genome shotgun (WGS) entry which is preliminary data.</text>
</comment>
<reference evidence="2" key="1">
    <citation type="journal article" date="2023" name="G3 (Bethesda)">
        <title>Whole genome assemblies of Zophobas morio and Tenebrio molitor.</title>
        <authorList>
            <person name="Kaur S."/>
            <person name="Stinson S.A."/>
            <person name="diCenzo G.C."/>
        </authorList>
    </citation>
    <scope>NUCLEOTIDE SEQUENCE</scope>
    <source>
        <strain evidence="2">QUZm001</strain>
    </source>
</reference>
<dbReference type="InterPro" id="IPR046349">
    <property type="entry name" value="C1-like_sf"/>
</dbReference>
<dbReference type="EMBL" id="JALNTZ010000002">
    <property type="protein sequence ID" value="KAJ3663206.1"/>
    <property type="molecule type" value="Genomic_DNA"/>
</dbReference>
<gene>
    <name evidence="2" type="ORF">Zmor_007510</name>
</gene>